<dbReference type="RefSeq" id="WP_119588097.1">
    <property type="nucleotide sequence ID" value="NZ_CAWODQ010000003.1"/>
</dbReference>
<organism evidence="8 9">
    <name type="scientific">Aurantiacibacter zhengii</name>
    <dbReference type="NCBI Taxonomy" id="2307003"/>
    <lineage>
        <taxon>Bacteria</taxon>
        <taxon>Pseudomonadati</taxon>
        <taxon>Pseudomonadota</taxon>
        <taxon>Alphaproteobacteria</taxon>
        <taxon>Sphingomonadales</taxon>
        <taxon>Erythrobacteraceae</taxon>
        <taxon>Aurantiacibacter</taxon>
    </lineage>
</organism>
<evidence type="ECO:0000259" key="7">
    <source>
        <dbReference type="PROSITE" id="PS51194"/>
    </source>
</evidence>
<reference evidence="8 9" key="1">
    <citation type="submission" date="2018-08" db="EMBL/GenBank/DDBJ databases">
        <title>Erythrobacter zhengii sp.nov., a bacterium isolated from deep-sea sediment.</title>
        <authorList>
            <person name="Fang C."/>
            <person name="Wu Y.-H."/>
            <person name="Sun C."/>
            <person name="Wang H."/>
            <person name="Cheng H."/>
            <person name="Meng F.-X."/>
            <person name="Wang C.-S."/>
            <person name="Xu X.-W."/>
        </authorList>
    </citation>
    <scope>NUCLEOTIDE SEQUENCE [LARGE SCALE GENOMIC DNA]</scope>
    <source>
        <strain evidence="8 9">V18</strain>
    </source>
</reference>
<dbReference type="SMART" id="SM00490">
    <property type="entry name" value="HELICc"/>
    <property type="match status" value="1"/>
</dbReference>
<dbReference type="OrthoDB" id="9814088at2"/>
<evidence type="ECO:0000256" key="5">
    <source>
        <dbReference type="SAM" id="Coils"/>
    </source>
</evidence>
<evidence type="ECO:0000256" key="3">
    <source>
        <dbReference type="ARBA" id="ARBA00022806"/>
    </source>
</evidence>
<dbReference type="CDD" id="cd18793">
    <property type="entry name" value="SF2_C_SNF"/>
    <property type="match status" value="1"/>
</dbReference>
<accession>A0A418NNQ0</accession>
<feature type="coiled-coil region" evidence="5">
    <location>
        <begin position="866"/>
        <end position="893"/>
    </location>
</feature>
<dbReference type="PANTHER" id="PTHR45766:SF6">
    <property type="entry name" value="SWI_SNF-RELATED MATRIX-ASSOCIATED ACTIN-DEPENDENT REGULATOR OF CHROMATIN SUBFAMILY A-LIKE PROTEIN 1"/>
    <property type="match status" value="1"/>
</dbReference>
<sequence length="929" mass="102318">MDAVRFSPGDLVNARGREWVVLPSREGFLRVRPLSGSDEDAQTLIPALERQPVKPARFEPPTADQLDTQAGAQLLADALRLSLRRGAGPFRSAAHLGVEPRAYQLVPLMMALKLSPARLLIADDVGIGKTIEAGIILREWLDRGTIDRFTVLCPPHLVDQWISELSEKFDIDAVAVTSSRARRLERGLPASQSLFEAYPFTVVSLDYIKADSRRDDFARACPDLVIVDEAHTCAGSEGGTHQRYELLKSLAGDAERHMLFLTATPHSGDVDAYQRLLGLVEPDLANPPPQGADEARRTQYSRKLAQHFVQRRRPDIQEGWGEDKAFKPHLTKSVPYELVGEYRALQEDVLDYSLEVTNRSGSDKRSRRLAFWSTLALMRCVGSSPAAAASALNNRLSGLAEAEEVEPIVFEMDDGTLDDSDIEPATAMVDAEEYTALTKLIARANALDNAKGDGDPKVKTLVDELAPLLKAGANPVIFCRFIATAEALGEILRLKWPKLHTEVVTGRLTPEERRDRVEDMGASEQRLLVATDCLSEGINLQEHFDTVVHYDLSWNPTRHQQREGRVDRFGQQAEQVRSIMLHGSNSAIDGAVLKVIIRKAEEIQKATGVSVPMPEDQDSITSALMQAMLMRKGSEHAQLVLDFGASAGKFEAAWRDAAEGAKASRARYAQNAMKPDEVIPEWKKMRALNGGPREVERFTRRALQRLGAGLEEVSGHYLVHYDELPESISEKLQARNLKGTRRISFVDDPAQNVAHVGRVHPLVSHLAETLSEGALDPTSSETKPLGRGGVWRTSAVQEATTLLVMRMRFQLITSGRTSRMLLAEEALGMAFGPDSSAAKAEGPEALALLEREASGDLAEEARQRHLERALERINEYSGEIDRLARERADQLSEDHVKLTRAAGGGATVEVSAVMPPDIIGLYVLLPEAN</sequence>
<dbReference type="InterPro" id="IPR057342">
    <property type="entry name" value="DEXDc_RapA"/>
</dbReference>
<dbReference type="InterPro" id="IPR014001">
    <property type="entry name" value="Helicase_ATP-bd"/>
</dbReference>
<gene>
    <name evidence="8" type="ORF">D2V07_16965</name>
</gene>
<dbReference type="GO" id="GO:0005524">
    <property type="term" value="F:ATP binding"/>
    <property type="evidence" value="ECO:0007669"/>
    <property type="project" value="UniProtKB-KW"/>
</dbReference>
<dbReference type="EMBL" id="QXFL01000011">
    <property type="protein sequence ID" value="RIV83147.1"/>
    <property type="molecule type" value="Genomic_DNA"/>
</dbReference>
<dbReference type="GO" id="GO:0004386">
    <property type="term" value="F:helicase activity"/>
    <property type="evidence" value="ECO:0007669"/>
    <property type="project" value="UniProtKB-KW"/>
</dbReference>
<evidence type="ECO:0000256" key="2">
    <source>
        <dbReference type="ARBA" id="ARBA00022801"/>
    </source>
</evidence>
<evidence type="ECO:0000313" key="8">
    <source>
        <dbReference type="EMBL" id="RIV83147.1"/>
    </source>
</evidence>
<dbReference type="InterPro" id="IPR000330">
    <property type="entry name" value="SNF2_N"/>
</dbReference>
<keyword evidence="1" id="KW-0547">Nucleotide-binding</keyword>
<comment type="caution">
    <text evidence="8">The sequence shown here is derived from an EMBL/GenBank/DDBJ whole genome shotgun (WGS) entry which is preliminary data.</text>
</comment>
<dbReference type="Pfam" id="PF00176">
    <property type="entry name" value="SNF2-rel_dom"/>
    <property type="match status" value="1"/>
</dbReference>
<evidence type="ECO:0000259" key="6">
    <source>
        <dbReference type="PROSITE" id="PS51192"/>
    </source>
</evidence>
<dbReference type="SUPFAM" id="SSF52540">
    <property type="entry name" value="P-loop containing nucleoside triphosphate hydrolases"/>
    <property type="match status" value="1"/>
</dbReference>
<keyword evidence="5" id="KW-0175">Coiled coil</keyword>
<dbReference type="Proteomes" id="UP000286576">
    <property type="component" value="Unassembled WGS sequence"/>
</dbReference>
<dbReference type="PROSITE" id="PS51194">
    <property type="entry name" value="HELICASE_CTER"/>
    <property type="match status" value="1"/>
</dbReference>
<dbReference type="InterPro" id="IPR001650">
    <property type="entry name" value="Helicase_C-like"/>
</dbReference>
<dbReference type="InterPro" id="IPR027417">
    <property type="entry name" value="P-loop_NTPase"/>
</dbReference>
<dbReference type="Pfam" id="PF00271">
    <property type="entry name" value="Helicase_C"/>
    <property type="match status" value="1"/>
</dbReference>
<keyword evidence="4" id="KW-0067">ATP-binding</keyword>
<dbReference type="InterPro" id="IPR038718">
    <property type="entry name" value="SNF2-like_sf"/>
</dbReference>
<dbReference type="InterPro" id="IPR049730">
    <property type="entry name" value="SNF2/RAD54-like_C"/>
</dbReference>
<dbReference type="CDD" id="cd18011">
    <property type="entry name" value="DEXDc_RapA"/>
    <property type="match status" value="1"/>
</dbReference>
<dbReference type="PANTHER" id="PTHR45766">
    <property type="entry name" value="DNA ANNEALING HELICASE AND ENDONUCLEASE ZRANB3 FAMILY MEMBER"/>
    <property type="match status" value="1"/>
</dbReference>
<keyword evidence="3 8" id="KW-0347">Helicase</keyword>
<dbReference type="GO" id="GO:0016787">
    <property type="term" value="F:hydrolase activity"/>
    <property type="evidence" value="ECO:0007669"/>
    <property type="project" value="UniProtKB-KW"/>
</dbReference>
<dbReference type="PROSITE" id="PS51192">
    <property type="entry name" value="HELICASE_ATP_BIND_1"/>
    <property type="match status" value="1"/>
</dbReference>
<dbReference type="SMART" id="SM00487">
    <property type="entry name" value="DEXDc"/>
    <property type="match status" value="1"/>
</dbReference>
<dbReference type="AlphaFoldDB" id="A0A418NNQ0"/>
<evidence type="ECO:0000256" key="4">
    <source>
        <dbReference type="ARBA" id="ARBA00022840"/>
    </source>
</evidence>
<feature type="domain" description="Helicase C-terminal" evidence="7">
    <location>
        <begin position="461"/>
        <end position="619"/>
    </location>
</feature>
<evidence type="ECO:0000313" key="9">
    <source>
        <dbReference type="Proteomes" id="UP000286576"/>
    </source>
</evidence>
<keyword evidence="2" id="KW-0378">Hydrolase</keyword>
<evidence type="ECO:0000256" key="1">
    <source>
        <dbReference type="ARBA" id="ARBA00022741"/>
    </source>
</evidence>
<dbReference type="Gene3D" id="3.40.50.10810">
    <property type="entry name" value="Tandem AAA-ATPase domain"/>
    <property type="match status" value="1"/>
</dbReference>
<name>A0A418NNQ0_9SPHN</name>
<dbReference type="Gene3D" id="3.40.50.300">
    <property type="entry name" value="P-loop containing nucleotide triphosphate hydrolases"/>
    <property type="match status" value="1"/>
</dbReference>
<keyword evidence="9" id="KW-1185">Reference proteome</keyword>
<proteinExistence type="predicted"/>
<feature type="domain" description="Helicase ATP-binding" evidence="6">
    <location>
        <begin position="110"/>
        <end position="283"/>
    </location>
</feature>
<protein>
    <submittedName>
        <fullName evidence="8">Helicase</fullName>
    </submittedName>
</protein>